<keyword evidence="8" id="KW-1185">Reference proteome</keyword>
<evidence type="ECO:0000313" key="7">
    <source>
        <dbReference type="EMBL" id="STX81199.1"/>
    </source>
</evidence>
<evidence type="ECO:0000313" key="8">
    <source>
        <dbReference type="Proteomes" id="UP000254794"/>
    </source>
</evidence>
<evidence type="ECO:0000256" key="2">
    <source>
        <dbReference type="ARBA" id="ARBA00022452"/>
    </source>
</evidence>
<organism evidence="7 8">
    <name type="scientific">Legionella busanensis</name>
    <dbReference type="NCBI Taxonomy" id="190655"/>
    <lineage>
        <taxon>Bacteria</taxon>
        <taxon>Pseudomonadati</taxon>
        <taxon>Pseudomonadota</taxon>
        <taxon>Gammaproteobacteria</taxon>
        <taxon>Legionellales</taxon>
        <taxon>Legionellaceae</taxon>
        <taxon>Legionella</taxon>
    </lineage>
</organism>
<dbReference type="EMBL" id="UGOD01000002">
    <property type="protein sequence ID" value="STX81199.1"/>
    <property type="molecule type" value="Genomic_DNA"/>
</dbReference>
<dbReference type="RefSeq" id="WP_242604734.1">
    <property type="nucleotide sequence ID" value="NZ_CAAAHP010000005.1"/>
</dbReference>
<evidence type="ECO:0000256" key="6">
    <source>
        <dbReference type="SAM" id="SignalP"/>
    </source>
</evidence>
<dbReference type="PROSITE" id="PS51257">
    <property type="entry name" value="PROKAR_LIPOPROTEIN"/>
    <property type="match status" value="1"/>
</dbReference>
<proteinExistence type="predicted"/>
<dbReference type="PANTHER" id="PTHR30026:SF21">
    <property type="entry name" value="SLR1270 PROTEIN"/>
    <property type="match status" value="1"/>
</dbReference>
<dbReference type="GO" id="GO:0015562">
    <property type="term" value="F:efflux transmembrane transporter activity"/>
    <property type="evidence" value="ECO:0007669"/>
    <property type="project" value="InterPro"/>
</dbReference>
<dbReference type="GO" id="GO:1990281">
    <property type="term" value="C:efflux pump complex"/>
    <property type="evidence" value="ECO:0007669"/>
    <property type="project" value="TreeGrafter"/>
</dbReference>
<evidence type="ECO:0000256" key="1">
    <source>
        <dbReference type="ARBA" id="ARBA00004442"/>
    </source>
</evidence>
<keyword evidence="5" id="KW-0998">Cell outer membrane</keyword>
<dbReference type="GO" id="GO:0015288">
    <property type="term" value="F:porin activity"/>
    <property type="evidence" value="ECO:0007669"/>
    <property type="project" value="TreeGrafter"/>
</dbReference>
<evidence type="ECO:0000256" key="4">
    <source>
        <dbReference type="ARBA" id="ARBA00023136"/>
    </source>
</evidence>
<keyword evidence="4" id="KW-0472">Membrane</keyword>
<reference evidence="7 8" key="1">
    <citation type="submission" date="2018-06" db="EMBL/GenBank/DDBJ databases">
        <authorList>
            <consortium name="Pathogen Informatics"/>
            <person name="Doyle S."/>
        </authorList>
    </citation>
    <scope>NUCLEOTIDE SEQUENCE [LARGE SCALE GENOMIC DNA]</scope>
    <source>
        <strain evidence="7 8">NCTC13316</strain>
    </source>
</reference>
<comment type="subcellular location">
    <subcellularLocation>
        <location evidence="1">Cell outer membrane</location>
    </subcellularLocation>
</comment>
<name>A0A378K9K5_9GAMM</name>
<feature type="signal peptide" evidence="6">
    <location>
        <begin position="1"/>
        <end position="27"/>
    </location>
</feature>
<keyword evidence="6" id="KW-0732">Signal</keyword>
<dbReference type="Proteomes" id="UP000254794">
    <property type="component" value="Unassembled WGS sequence"/>
</dbReference>
<dbReference type="GO" id="GO:0009279">
    <property type="term" value="C:cell outer membrane"/>
    <property type="evidence" value="ECO:0007669"/>
    <property type="project" value="UniProtKB-SubCell"/>
</dbReference>
<dbReference type="SUPFAM" id="SSF56954">
    <property type="entry name" value="Outer membrane efflux proteins (OEP)"/>
    <property type="match status" value="1"/>
</dbReference>
<keyword evidence="3" id="KW-0812">Transmembrane</keyword>
<feature type="chain" id="PRO_5016945143" evidence="6">
    <location>
        <begin position="28"/>
        <end position="473"/>
    </location>
</feature>
<dbReference type="InterPro" id="IPR051906">
    <property type="entry name" value="TolC-like"/>
</dbReference>
<gene>
    <name evidence="7" type="ORF">NCTC13316_03066</name>
</gene>
<keyword evidence="2" id="KW-1134">Transmembrane beta strand</keyword>
<protein>
    <submittedName>
        <fullName evidence="7">Multidrug efflux protein, outer membrane component</fullName>
    </submittedName>
</protein>
<evidence type="ECO:0000256" key="3">
    <source>
        <dbReference type="ARBA" id="ARBA00022692"/>
    </source>
</evidence>
<sequence>MRLASPDVSKTMTSSLFLLLTSLACFAKDNLRPLSIDTVLASVNHCYPQITIARLEVAKTQGHLISALGQFDPTLNINSRSQPFGGYVNGYINNEVIVPTLFNGLKLVGGYRIGRGDWPIYYQNYLTNSGGEYRAGVSLPLLKDRLIDKERTKLLTQAQRVALTAETIAVKKIKIYREAIEAYWQWVQAGLQVQALKSLLRLAKDRQTAIVKQAHQGDLALLAIAENGQLILQRQQLLNQSERLLRQAAISLSLYYRDNHGHPKLPLKQQLPKDLTPLSEETIKPEEFMQEQLRCHPALRQLKRYYHIVKFKQTLAKNDLLPELDATFYTSKQYGSGGYPRLLPQAGLVGIRFRFPLYQREAKGRLISATSELQQIVVEKKFIYEQLTNQLQNFFVALKFYYQQVQLLHQELQLAKQVQSGEVKKFYAGDSTLFLMNQREQMTAQLELNLIAAQVNLQQTKDFIRFFTSTKIK</sequence>
<dbReference type="AlphaFoldDB" id="A0A378K9K5"/>
<evidence type="ECO:0000256" key="5">
    <source>
        <dbReference type="ARBA" id="ARBA00023237"/>
    </source>
</evidence>
<accession>A0A378K9K5</accession>
<dbReference type="PANTHER" id="PTHR30026">
    <property type="entry name" value="OUTER MEMBRANE PROTEIN TOLC"/>
    <property type="match status" value="1"/>
</dbReference>
<dbReference type="Gene3D" id="1.20.1600.10">
    <property type="entry name" value="Outer membrane efflux proteins (OEP)"/>
    <property type="match status" value="1"/>
</dbReference>